<dbReference type="AlphaFoldDB" id="A0A9N9IJJ1"/>
<proteinExistence type="predicted"/>
<evidence type="ECO:0000313" key="2">
    <source>
        <dbReference type="Proteomes" id="UP000789570"/>
    </source>
</evidence>
<name>A0A9N9IJJ1_9GLOM</name>
<feature type="non-terminal residue" evidence="1">
    <location>
        <position position="1"/>
    </location>
</feature>
<dbReference type="EMBL" id="CAJVPQ010013881">
    <property type="protein sequence ID" value="CAG8737414.1"/>
    <property type="molecule type" value="Genomic_DNA"/>
</dbReference>
<dbReference type="OrthoDB" id="1926878at2759"/>
<keyword evidence="2" id="KW-1185">Reference proteome</keyword>
<accession>A0A9N9IJJ1</accession>
<dbReference type="Proteomes" id="UP000789570">
    <property type="component" value="Unassembled WGS sequence"/>
</dbReference>
<protein>
    <submittedName>
        <fullName evidence="1">761_t:CDS:1</fullName>
    </submittedName>
</protein>
<comment type="caution">
    <text evidence="1">The sequence shown here is derived from an EMBL/GenBank/DDBJ whole genome shotgun (WGS) entry which is preliminary data.</text>
</comment>
<evidence type="ECO:0000313" key="1">
    <source>
        <dbReference type="EMBL" id="CAG8737414.1"/>
    </source>
</evidence>
<organism evidence="1 2">
    <name type="scientific">Funneliformis caledonium</name>
    <dbReference type="NCBI Taxonomy" id="1117310"/>
    <lineage>
        <taxon>Eukaryota</taxon>
        <taxon>Fungi</taxon>
        <taxon>Fungi incertae sedis</taxon>
        <taxon>Mucoromycota</taxon>
        <taxon>Glomeromycotina</taxon>
        <taxon>Glomeromycetes</taxon>
        <taxon>Glomerales</taxon>
        <taxon>Glomeraceae</taxon>
        <taxon>Funneliformis</taxon>
    </lineage>
</organism>
<sequence length="168" mass="19385">NKIPDLQALIQIVTSPSIRKVSGCLSSNINNRIKPTSKPLSRYDIAREKLILESFLMKKNMVKFMIKLKNQLMNSKDVVFLYMVNLELNSFEFVEINGMKVKPHDKTQNLIFYDKDQRVLINILEWTALPNSRFVLIALTNVEPEAVEFTARKVRVISQDARNALFNA</sequence>
<reference evidence="1" key="1">
    <citation type="submission" date="2021-06" db="EMBL/GenBank/DDBJ databases">
        <authorList>
            <person name="Kallberg Y."/>
            <person name="Tangrot J."/>
            <person name="Rosling A."/>
        </authorList>
    </citation>
    <scope>NUCLEOTIDE SEQUENCE</scope>
    <source>
        <strain evidence="1">UK204</strain>
    </source>
</reference>
<gene>
    <name evidence="1" type="ORF">FCALED_LOCUS15389</name>
</gene>
<feature type="non-terminal residue" evidence="1">
    <location>
        <position position="168"/>
    </location>
</feature>